<reference evidence="1" key="1">
    <citation type="submission" date="2006-10" db="EMBL/GenBank/DDBJ databases">
        <authorList>
            <person name="Amadeo P."/>
            <person name="Zhao Q."/>
            <person name="Wortman J."/>
            <person name="Fraser-Liggett C."/>
            <person name="Carlton J."/>
        </authorList>
    </citation>
    <scope>NUCLEOTIDE SEQUENCE</scope>
    <source>
        <strain evidence="1">G3</strain>
    </source>
</reference>
<organism evidence="1 2">
    <name type="scientific">Trichomonas vaginalis (strain ATCC PRA-98 / G3)</name>
    <dbReference type="NCBI Taxonomy" id="412133"/>
    <lineage>
        <taxon>Eukaryota</taxon>
        <taxon>Metamonada</taxon>
        <taxon>Parabasalia</taxon>
        <taxon>Trichomonadida</taxon>
        <taxon>Trichomonadidae</taxon>
        <taxon>Trichomonas</taxon>
    </lineage>
</organism>
<accession>A2FFM8</accession>
<dbReference type="KEGG" id="tva:4754077"/>
<dbReference type="VEuPathDB" id="TrichDB:TVAGG3_1007860"/>
<dbReference type="Proteomes" id="UP000001542">
    <property type="component" value="Unassembled WGS sequence"/>
</dbReference>
<dbReference type="VEuPathDB" id="TrichDB:TVAG_264310"/>
<name>A2FFM8_TRIV3</name>
<evidence type="ECO:0000313" key="2">
    <source>
        <dbReference type="Proteomes" id="UP000001542"/>
    </source>
</evidence>
<keyword evidence="2" id="KW-1185">Reference proteome</keyword>
<dbReference type="AlphaFoldDB" id="A2FFM8"/>
<dbReference type="EMBL" id="DS113765">
    <property type="protein sequence ID" value="EAX96307.1"/>
    <property type="molecule type" value="Genomic_DNA"/>
</dbReference>
<evidence type="ECO:0008006" key="3">
    <source>
        <dbReference type="Google" id="ProtNLM"/>
    </source>
</evidence>
<gene>
    <name evidence="1" type="ORF">TVAG_264310</name>
</gene>
<evidence type="ECO:0000313" key="1">
    <source>
        <dbReference type="EMBL" id="EAX96307.1"/>
    </source>
</evidence>
<protein>
    <recommendedName>
        <fullName evidence="3">UDENN FLCN/SMCR8-type domain-containing protein</fullName>
    </recommendedName>
</protein>
<proteinExistence type="predicted"/>
<reference evidence="1" key="2">
    <citation type="journal article" date="2007" name="Science">
        <title>Draft genome sequence of the sexually transmitted pathogen Trichomonas vaginalis.</title>
        <authorList>
            <person name="Carlton J.M."/>
            <person name="Hirt R.P."/>
            <person name="Silva J.C."/>
            <person name="Delcher A.L."/>
            <person name="Schatz M."/>
            <person name="Zhao Q."/>
            <person name="Wortman J.R."/>
            <person name="Bidwell S.L."/>
            <person name="Alsmark U.C.M."/>
            <person name="Besteiro S."/>
            <person name="Sicheritz-Ponten T."/>
            <person name="Noel C.J."/>
            <person name="Dacks J.B."/>
            <person name="Foster P.G."/>
            <person name="Simillion C."/>
            <person name="Van de Peer Y."/>
            <person name="Miranda-Saavedra D."/>
            <person name="Barton G.J."/>
            <person name="Westrop G.D."/>
            <person name="Mueller S."/>
            <person name="Dessi D."/>
            <person name="Fiori P.L."/>
            <person name="Ren Q."/>
            <person name="Paulsen I."/>
            <person name="Zhang H."/>
            <person name="Bastida-Corcuera F.D."/>
            <person name="Simoes-Barbosa A."/>
            <person name="Brown M.T."/>
            <person name="Hayes R.D."/>
            <person name="Mukherjee M."/>
            <person name="Okumura C.Y."/>
            <person name="Schneider R."/>
            <person name="Smith A.J."/>
            <person name="Vanacova S."/>
            <person name="Villalvazo M."/>
            <person name="Haas B.J."/>
            <person name="Pertea M."/>
            <person name="Feldblyum T.V."/>
            <person name="Utterback T.R."/>
            <person name="Shu C.L."/>
            <person name="Osoegawa K."/>
            <person name="de Jong P.J."/>
            <person name="Hrdy I."/>
            <person name="Horvathova L."/>
            <person name="Zubacova Z."/>
            <person name="Dolezal P."/>
            <person name="Malik S.B."/>
            <person name="Logsdon J.M. Jr."/>
            <person name="Henze K."/>
            <person name="Gupta A."/>
            <person name="Wang C.C."/>
            <person name="Dunne R.L."/>
            <person name="Upcroft J.A."/>
            <person name="Upcroft P."/>
            <person name="White O."/>
            <person name="Salzberg S.L."/>
            <person name="Tang P."/>
            <person name="Chiu C.-H."/>
            <person name="Lee Y.-S."/>
            <person name="Embley T.M."/>
            <person name="Coombs G.H."/>
            <person name="Mottram J.C."/>
            <person name="Tachezy J."/>
            <person name="Fraser-Liggett C.M."/>
            <person name="Johnson P.J."/>
        </authorList>
    </citation>
    <scope>NUCLEOTIDE SEQUENCE [LARGE SCALE GENOMIC DNA]</scope>
    <source>
        <strain evidence="1">G3</strain>
    </source>
</reference>
<sequence>MPLSDNFNDNPQVMLSYFIFEFRQGSEPRIVSQYKYDLSDSFDDGFLWYIVSTPITQDYNPLDSATSYFYSSYENIYFACFNLIVPDVQARGFSRSFGICLYNTKRIEDKLIETGLAQRISELLTEMIQKCQENFKTEVSQYLGSIIATIDAFQDSAAVLEQKYKEATFLLNGREILPDKSQEAKTPDYFTQINNDLRAIEKIIDLNELTTKLRVILGDFYRSQISCQIKTHAKYEERFPFVNFGHISGENYSDFPSFVLENRKELNNDRYLLINLVKPKILHHIAYCLFSGHSLVIEAKRPQDLHLLAKKMSLFVPQFTDRHIHIFETPITSVDAYQYSIVVTPQFKRDRTENICILNTDYGYYEGPICPCSSSVYKLFDFTVSSESSFLLVAFERVKDFSYQIIKLYASFSRDVPKNATKLREYLGKLQISEADDQLLRFITQSIVSRGDSKVLLLNNPTFAAIGIIAYYDGK</sequence>
<dbReference type="InParanoid" id="A2FFM8"/>
<dbReference type="RefSeq" id="XP_001309237.1">
    <property type="nucleotide sequence ID" value="XM_001309236.1"/>
</dbReference>